<dbReference type="EMBL" id="CH473950">
    <property type="protein sequence ID" value="EDM15850.1"/>
    <property type="molecule type" value="Genomic_DNA"/>
</dbReference>
<reference evidence="1 2" key="1">
    <citation type="submission" date="2005-09" db="EMBL/GenBank/DDBJ databases">
        <authorList>
            <person name="Mural R.J."/>
            <person name="Li P.W."/>
            <person name="Adams M.D."/>
            <person name="Amanatides P.G."/>
            <person name="Baden-Tillson H."/>
            <person name="Barnstead M."/>
            <person name="Chin S.H."/>
            <person name="Dew I."/>
            <person name="Evans C.A."/>
            <person name="Ferriera S."/>
            <person name="Flanigan M."/>
            <person name="Fosler C."/>
            <person name="Glodek A."/>
            <person name="Gu Z."/>
            <person name="Holt R.A."/>
            <person name="Jennings D."/>
            <person name="Kraft C.L."/>
            <person name="Lu F."/>
            <person name="Nguyen T."/>
            <person name="Nusskern D.R."/>
            <person name="Pfannkoch C.M."/>
            <person name="Sitter C."/>
            <person name="Sutton G.G."/>
            <person name="Venter J.C."/>
            <person name="Wang Z."/>
            <person name="Woodage T."/>
            <person name="Zheng X.H."/>
            <person name="Zhong F."/>
        </authorList>
    </citation>
    <scope>NUCLEOTIDE SEQUENCE [LARGE SCALE GENOMIC DNA]</scope>
    <source>
        <strain>BN</strain>
        <strain evidence="2">Sprague-Dawley</strain>
    </source>
</reference>
<dbReference type="Proteomes" id="UP000234681">
    <property type="component" value="Chromosome 7"/>
</dbReference>
<accession>A6HSM1</accession>
<protein>
    <submittedName>
        <fullName evidence="1">RCG59737, isoform CRA_a</fullName>
    </submittedName>
</protein>
<proteinExistence type="predicted"/>
<organism evidence="1 2">
    <name type="scientific">Rattus norvegicus</name>
    <name type="common">Rat</name>
    <dbReference type="NCBI Taxonomy" id="10116"/>
    <lineage>
        <taxon>Eukaryota</taxon>
        <taxon>Metazoa</taxon>
        <taxon>Chordata</taxon>
        <taxon>Craniata</taxon>
        <taxon>Vertebrata</taxon>
        <taxon>Euteleostomi</taxon>
        <taxon>Mammalia</taxon>
        <taxon>Eutheria</taxon>
        <taxon>Euarchontoglires</taxon>
        <taxon>Glires</taxon>
        <taxon>Rodentia</taxon>
        <taxon>Myomorpha</taxon>
        <taxon>Muroidea</taxon>
        <taxon>Muridae</taxon>
        <taxon>Murinae</taxon>
        <taxon>Rattus</taxon>
    </lineage>
</organism>
<name>A6HSM1_RAT</name>
<gene>
    <name evidence="1" type="ORF">rCG_59737</name>
</gene>
<dbReference type="AlphaFoldDB" id="A6HSM1"/>
<sequence length="19" mass="2141">MLQIGGKYEAQFPQAFSEP</sequence>
<evidence type="ECO:0000313" key="1">
    <source>
        <dbReference type="EMBL" id="EDM15850.1"/>
    </source>
</evidence>
<evidence type="ECO:0000313" key="2">
    <source>
        <dbReference type="Proteomes" id="UP000234681"/>
    </source>
</evidence>